<keyword evidence="2" id="KW-1185">Reference proteome</keyword>
<evidence type="ECO:0000313" key="1">
    <source>
        <dbReference type="EMBL" id="KAK9868275.1"/>
    </source>
</evidence>
<name>A0AAW1THF0_9CHLO</name>
<gene>
    <name evidence="1" type="ORF">WJX84_012355</name>
</gene>
<comment type="caution">
    <text evidence="1">The sequence shown here is derived from an EMBL/GenBank/DDBJ whole genome shotgun (WGS) entry which is preliminary data.</text>
</comment>
<accession>A0AAW1THF0</accession>
<reference evidence="1 2" key="1">
    <citation type="journal article" date="2024" name="Nat. Commun.">
        <title>Phylogenomics reveals the evolutionary origins of lichenization in chlorophyte algae.</title>
        <authorList>
            <person name="Puginier C."/>
            <person name="Libourel C."/>
            <person name="Otte J."/>
            <person name="Skaloud P."/>
            <person name="Haon M."/>
            <person name="Grisel S."/>
            <person name="Petersen M."/>
            <person name="Berrin J.G."/>
            <person name="Delaux P.M."/>
            <person name="Dal Grande F."/>
            <person name="Keller J."/>
        </authorList>
    </citation>
    <scope>NUCLEOTIDE SEQUENCE [LARGE SCALE GENOMIC DNA]</scope>
    <source>
        <strain evidence="1 2">SAG 2523</strain>
    </source>
</reference>
<dbReference type="AlphaFoldDB" id="A0AAW1THF0"/>
<evidence type="ECO:0008006" key="3">
    <source>
        <dbReference type="Google" id="ProtNLM"/>
    </source>
</evidence>
<proteinExistence type="predicted"/>
<evidence type="ECO:0000313" key="2">
    <source>
        <dbReference type="Proteomes" id="UP001485043"/>
    </source>
</evidence>
<sequence>MEDCDRPQEKQCRLCGRCKPLDAFRRRSDSGSLRSECAACQNQDNAGRNKRARVAKAAVHGCETGPRSSTGSANNSCSWREADSSGLIEQDAQLHKLLFCGFRASAHSLDDASTKVLLLETESKQMQQLFEKRLRPILSAEEMRSSGIRIIFQPPGCMVVTLPGEVFHWTMSLGASIAESSNFFTTAGGMSLPGIHAMKRAKAPVIRGHSEINRLPPAPWANEESLHDYSRVYHA</sequence>
<protein>
    <recommendedName>
        <fullName evidence="3">JmjC domain-containing protein</fullName>
    </recommendedName>
</protein>
<dbReference type="Proteomes" id="UP001485043">
    <property type="component" value="Unassembled WGS sequence"/>
</dbReference>
<organism evidence="1 2">
    <name type="scientific">Apatococcus fuscideae</name>
    <dbReference type="NCBI Taxonomy" id="2026836"/>
    <lineage>
        <taxon>Eukaryota</taxon>
        <taxon>Viridiplantae</taxon>
        <taxon>Chlorophyta</taxon>
        <taxon>core chlorophytes</taxon>
        <taxon>Trebouxiophyceae</taxon>
        <taxon>Chlorellales</taxon>
        <taxon>Chlorellaceae</taxon>
        <taxon>Apatococcus</taxon>
    </lineage>
</organism>
<dbReference type="EMBL" id="JALJOV010000037">
    <property type="protein sequence ID" value="KAK9868275.1"/>
    <property type="molecule type" value="Genomic_DNA"/>
</dbReference>